<evidence type="ECO:0000313" key="1">
    <source>
        <dbReference type="EMBL" id="JAD17948.1"/>
    </source>
</evidence>
<dbReference type="EMBL" id="GBRH01279947">
    <property type="protein sequence ID" value="JAD17948.1"/>
    <property type="molecule type" value="Transcribed_RNA"/>
</dbReference>
<protein>
    <submittedName>
        <fullName evidence="1">Uncharacterized protein</fullName>
    </submittedName>
</protein>
<dbReference type="AlphaFoldDB" id="A0A0A8XYV3"/>
<proteinExistence type="predicted"/>
<accession>A0A0A8XYV3</accession>
<name>A0A0A8XYV3_ARUDO</name>
<reference evidence="1" key="1">
    <citation type="submission" date="2014-09" db="EMBL/GenBank/DDBJ databases">
        <authorList>
            <person name="Magalhaes I.L.F."/>
            <person name="Oliveira U."/>
            <person name="Santos F.R."/>
            <person name="Vidigal T.H.D.A."/>
            <person name="Brescovit A.D."/>
            <person name="Santos A.J."/>
        </authorList>
    </citation>
    <scope>NUCLEOTIDE SEQUENCE</scope>
    <source>
        <tissue evidence="1">Shoot tissue taken approximately 20 cm above the soil surface</tissue>
    </source>
</reference>
<reference evidence="1" key="2">
    <citation type="journal article" date="2015" name="Data Brief">
        <title>Shoot transcriptome of the giant reed, Arundo donax.</title>
        <authorList>
            <person name="Barrero R.A."/>
            <person name="Guerrero F.D."/>
            <person name="Moolhuijzen P."/>
            <person name="Goolsby J.A."/>
            <person name="Tidwell J."/>
            <person name="Bellgard S.E."/>
            <person name="Bellgard M.I."/>
        </authorList>
    </citation>
    <scope>NUCLEOTIDE SEQUENCE</scope>
    <source>
        <tissue evidence="1">Shoot tissue taken approximately 20 cm above the soil surface</tissue>
    </source>
</reference>
<sequence length="51" mass="5879">MRFPTSRITPPKLLNFLLGCEESLANPFQLLLLNIVNKIAKIMRSPIRIKE</sequence>
<organism evidence="1">
    <name type="scientific">Arundo donax</name>
    <name type="common">Giant reed</name>
    <name type="synonym">Donax arundinaceus</name>
    <dbReference type="NCBI Taxonomy" id="35708"/>
    <lineage>
        <taxon>Eukaryota</taxon>
        <taxon>Viridiplantae</taxon>
        <taxon>Streptophyta</taxon>
        <taxon>Embryophyta</taxon>
        <taxon>Tracheophyta</taxon>
        <taxon>Spermatophyta</taxon>
        <taxon>Magnoliopsida</taxon>
        <taxon>Liliopsida</taxon>
        <taxon>Poales</taxon>
        <taxon>Poaceae</taxon>
        <taxon>PACMAD clade</taxon>
        <taxon>Arundinoideae</taxon>
        <taxon>Arundineae</taxon>
        <taxon>Arundo</taxon>
    </lineage>
</organism>